<keyword evidence="3" id="KW-0732">Signal</keyword>
<evidence type="ECO:0000256" key="3">
    <source>
        <dbReference type="ARBA" id="ARBA00022729"/>
    </source>
</evidence>
<dbReference type="Proteomes" id="UP001589865">
    <property type="component" value="Unassembled WGS sequence"/>
</dbReference>
<comment type="subcellular location">
    <subcellularLocation>
        <location evidence="1">Periplasm</location>
    </subcellularLocation>
</comment>
<dbReference type="Gene3D" id="3.40.190.10">
    <property type="entry name" value="Periplasmic binding protein-like II"/>
    <property type="match status" value="1"/>
</dbReference>
<protein>
    <submittedName>
        <fullName evidence="5">ABC transporter substrate-binding protein</fullName>
    </submittedName>
</protein>
<dbReference type="SUPFAM" id="SSF53850">
    <property type="entry name" value="Periplasmic binding protein-like II"/>
    <property type="match status" value="1"/>
</dbReference>
<dbReference type="RefSeq" id="WP_377043470.1">
    <property type="nucleotide sequence ID" value="NZ_JBHLUN010000005.1"/>
</dbReference>
<comment type="similarity">
    <text evidence="2">Belongs to the bacterial solute-binding protein 5 family.</text>
</comment>
<comment type="caution">
    <text evidence="5">The sequence shown here is derived from an EMBL/GenBank/DDBJ whole genome shotgun (WGS) entry which is preliminary data.</text>
</comment>
<dbReference type="CDD" id="cd08502">
    <property type="entry name" value="PBP2_NikA_DppA_OppA_like_16"/>
    <property type="match status" value="1"/>
</dbReference>
<dbReference type="InterPro" id="IPR000914">
    <property type="entry name" value="SBP_5_dom"/>
</dbReference>
<dbReference type="Pfam" id="PF00496">
    <property type="entry name" value="SBP_bac_5"/>
    <property type="match status" value="1"/>
</dbReference>
<organism evidence="5 6">
    <name type="scientific">Roseomonas elaeocarpi</name>
    <dbReference type="NCBI Taxonomy" id="907779"/>
    <lineage>
        <taxon>Bacteria</taxon>
        <taxon>Pseudomonadati</taxon>
        <taxon>Pseudomonadota</taxon>
        <taxon>Alphaproteobacteria</taxon>
        <taxon>Acetobacterales</taxon>
        <taxon>Roseomonadaceae</taxon>
        <taxon>Roseomonas</taxon>
    </lineage>
</organism>
<accession>A0ABV6JPU1</accession>
<dbReference type="Gene3D" id="3.90.76.10">
    <property type="entry name" value="Dipeptide-binding Protein, Domain 1"/>
    <property type="match status" value="1"/>
</dbReference>
<keyword evidence="6" id="KW-1185">Reference proteome</keyword>
<evidence type="ECO:0000313" key="6">
    <source>
        <dbReference type="Proteomes" id="UP001589865"/>
    </source>
</evidence>
<sequence>MHPTRMLRRMALAGLVGLGLAGAPVPTLSAAWADSVLRVAPGADLSSLDPTGPSGTQTYIHGMMVYDTLFAQDEDLGIHPQMVGEETVSDDKLHYRMTLREGLRFHDNSSVTTRDVLASLKRWMGLDVVGRTMAVDVAEMAAVDDRTFTITLRRPFPVEQALANSGSGLPVILREKEASGGPFTKDTAVIGSGPFRFLRDAWVPGAKFAYQRFEGYVPRSEPANGMAGGKVVKVDRVEFTVMPDATTKASALQSGEIDLIDQVPFDQADFMSGMPGITVAAPSKIFNTFFMRPNSLHPPFNDARARQALALAVNQPDYMAVAFVRPEWGQPCLSFFVCGSPNGVTNGSEPYQHQNLERARELLRESGYRGEKVVLLNSHETLFVGMATDLAAENLKQIGLNVEVRESDWGTYMARRNNKAEPDAGGWNLFLTATSGSGAYSPLSNTIADTTCGGRNFAGWACDEEAARLRDAYVHEADPAKQRQLLEQLSARLWQVMPTVVLGQRAQLYAWRNDVSGLLRSPSLITLLWNVEKH</sequence>
<feature type="domain" description="Solute-binding protein family 5" evidence="4">
    <location>
        <begin position="78"/>
        <end position="437"/>
    </location>
</feature>
<name>A0ABV6JPU1_9PROT</name>
<evidence type="ECO:0000313" key="5">
    <source>
        <dbReference type="EMBL" id="MFC0407742.1"/>
    </source>
</evidence>
<evidence type="ECO:0000256" key="2">
    <source>
        <dbReference type="ARBA" id="ARBA00005695"/>
    </source>
</evidence>
<reference evidence="5 6" key="1">
    <citation type="submission" date="2024-09" db="EMBL/GenBank/DDBJ databases">
        <authorList>
            <person name="Sun Q."/>
            <person name="Mori K."/>
        </authorList>
    </citation>
    <scope>NUCLEOTIDE SEQUENCE [LARGE SCALE GENOMIC DNA]</scope>
    <source>
        <strain evidence="5 6">TBRC 5777</strain>
    </source>
</reference>
<dbReference type="InterPro" id="IPR039424">
    <property type="entry name" value="SBP_5"/>
</dbReference>
<dbReference type="PANTHER" id="PTHR30290">
    <property type="entry name" value="PERIPLASMIC BINDING COMPONENT OF ABC TRANSPORTER"/>
    <property type="match status" value="1"/>
</dbReference>
<dbReference type="Gene3D" id="3.10.105.10">
    <property type="entry name" value="Dipeptide-binding Protein, Domain 3"/>
    <property type="match status" value="1"/>
</dbReference>
<dbReference type="PIRSF" id="PIRSF002741">
    <property type="entry name" value="MppA"/>
    <property type="match status" value="1"/>
</dbReference>
<proteinExistence type="inferred from homology"/>
<evidence type="ECO:0000259" key="4">
    <source>
        <dbReference type="Pfam" id="PF00496"/>
    </source>
</evidence>
<gene>
    <name evidence="5" type="ORF">ACFFGY_05740</name>
</gene>
<dbReference type="InterPro" id="IPR030678">
    <property type="entry name" value="Peptide/Ni-bd"/>
</dbReference>
<evidence type="ECO:0000256" key="1">
    <source>
        <dbReference type="ARBA" id="ARBA00004418"/>
    </source>
</evidence>
<dbReference type="PANTHER" id="PTHR30290:SF38">
    <property type="entry name" value="D,D-DIPEPTIDE-BINDING PERIPLASMIC PROTEIN DDPA-RELATED"/>
    <property type="match status" value="1"/>
</dbReference>
<dbReference type="EMBL" id="JBHLUN010000005">
    <property type="protein sequence ID" value="MFC0407742.1"/>
    <property type="molecule type" value="Genomic_DNA"/>
</dbReference>